<name>A0A1E7FPA3_9STRA</name>
<dbReference type="Pfam" id="PF13181">
    <property type="entry name" value="TPR_8"/>
    <property type="match status" value="1"/>
</dbReference>
<evidence type="ECO:0000256" key="1">
    <source>
        <dbReference type="SAM" id="MobiDB-lite"/>
    </source>
</evidence>
<feature type="compositionally biased region" description="Basic and acidic residues" evidence="1">
    <location>
        <begin position="79"/>
        <end position="90"/>
    </location>
</feature>
<feature type="region of interest" description="Disordered" evidence="1">
    <location>
        <begin position="392"/>
        <end position="414"/>
    </location>
</feature>
<feature type="domain" description="SAP" evidence="2">
    <location>
        <begin position="1"/>
        <end position="34"/>
    </location>
</feature>
<dbReference type="AlphaFoldDB" id="A0A1E7FPA3"/>
<dbReference type="OrthoDB" id="541719at2759"/>
<dbReference type="Pfam" id="PF02037">
    <property type="entry name" value="SAP"/>
    <property type="match status" value="1"/>
</dbReference>
<sequence>MTLKLKELKEACSERGLMKSGNKNVLQERLWGWTSEHQLQQNTNLESDGKLFVEVVEEEEEETNTPNSLAEWTRSAVDSEKLTQKRQEIHRQKRVGKKPPSTDDDTDKDNKNTSNNKNNKYLLKLTNAMKTSPSSPYASNKEVKELYDASKKADQLGEPLLAIQLLDSLLQVTPNDARIYRRLSRMHREQDNLDLARSTLHDGLRKLPKNPWLWHGLGQLELSIGRTEAGIKCYQRAITEDITFAHSYHAWGIHEFSNGQIAKAMKILKKGIEYCPTNHRLHHALGDLYRGAKLLTDAERSYRRSIEEGPSVSHSFAYSALAGVAYEQGDINEARRWLYRSIETNDGRHAQGWLALAQIEEAEGDVEKALTVCEASIIRYEKGLLEARQRYKQKGSSSRSRYNNNFPKDPTTSNGIEEGLLKSIPKYRSGDKFLGVYRHWARLEGRYGTYDNTNRVYERASSAFPFDYKISLDWARYHSKLRNVERAQSLYTEACNRASRRHHVADPYREYAAFEMDLGQYEQARNILFLGAQKLTPRRSSSDDDDDDGAGNNNNQKNCELAQLYVTWAVCEWHLQNIPRAESLFDHALQLADVGGDDEGSELRSFILYSMARLEYYERQEIHLAQHCIGLCLKGEPLPGNDNNAPVWELWAEIADYTDNPNLEEECLKEATKCRNIGGGSSSSSSALETIDMLKGSQKMKNIMRQEPWHDKLQTVRGITQQEERGGGQQNESSDVSSSSSSEFYSKIDKIIRRKQTLISYEEKRKRTLLH</sequence>
<dbReference type="InterPro" id="IPR011990">
    <property type="entry name" value="TPR-like_helical_dom_sf"/>
</dbReference>
<feature type="region of interest" description="Disordered" evidence="1">
    <location>
        <begin position="719"/>
        <end position="744"/>
    </location>
</feature>
<dbReference type="KEGG" id="fcy:FRACYDRAFT_167886"/>
<dbReference type="PANTHER" id="PTHR44917:SF1">
    <property type="entry name" value="PROTEIN HIGH CHLOROPHYLL FLUORESCENT 107"/>
    <property type="match status" value="1"/>
</dbReference>
<accession>A0A1E7FPA3</accession>
<feature type="region of interest" description="Disordered" evidence="1">
    <location>
        <begin position="79"/>
        <end position="121"/>
    </location>
</feature>
<reference evidence="3 4" key="1">
    <citation type="submission" date="2016-09" db="EMBL/GenBank/DDBJ databases">
        <title>Extensive genetic diversity and differential bi-allelic expression allows diatom success in the polar Southern Ocean.</title>
        <authorList>
            <consortium name="DOE Joint Genome Institute"/>
            <person name="Mock T."/>
            <person name="Otillar R.P."/>
            <person name="Strauss J."/>
            <person name="Dupont C."/>
            <person name="Frickenhaus S."/>
            <person name="Maumus F."/>
            <person name="Mcmullan M."/>
            <person name="Sanges R."/>
            <person name="Schmutz J."/>
            <person name="Toseland A."/>
            <person name="Valas R."/>
            <person name="Veluchamy A."/>
            <person name="Ward B.J."/>
            <person name="Allen A."/>
            <person name="Barry K."/>
            <person name="Falciatore A."/>
            <person name="Ferrante M."/>
            <person name="Fortunato A.E."/>
            <person name="Gloeckner G."/>
            <person name="Gruber A."/>
            <person name="Hipkin R."/>
            <person name="Janech M."/>
            <person name="Kroth P."/>
            <person name="Leese F."/>
            <person name="Lindquist E."/>
            <person name="Lyon B.R."/>
            <person name="Martin J."/>
            <person name="Mayer C."/>
            <person name="Parker M."/>
            <person name="Quesneville H."/>
            <person name="Raymond J."/>
            <person name="Uhlig C."/>
            <person name="Valentin K.U."/>
            <person name="Worden A.Z."/>
            <person name="Armbrust E.V."/>
            <person name="Bowler C."/>
            <person name="Green B."/>
            <person name="Moulton V."/>
            <person name="Van Oosterhout C."/>
            <person name="Grigoriev I."/>
        </authorList>
    </citation>
    <scope>NUCLEOTIDE SEQUENCE [LARGE SCALE GENOMIC DNA]</scope>
    <source>
        <strain evidence="3 4">CCMP1102</strain>
    </source>
</reference>
<dbReference type="GO" id="GO:0006397">
    <property type="term" value="P:mRNA processing"/>
    <property type="evidence" value="ECO:0007669"/>
    <property type="project" value="InterPro"/>
</dbReference>
<proteinExistence type="predicted"/>
<dbReference type="InterPro" id="IPR003034">
    <property type="entry name" value="SAP_dom"/>
</dbReference>
<organism evidence="3 4">
    <name type="scientific">Fragilariopsis cylindrus CCMP1102</name>
    <dbReference type="NCBI Taxonomy" id="635003"/>
    <lineage>
        <taxon>Eukaryota</taxon>
        <taxon>Sar</taxon>
        <taxon>Stramenopiles</taxon>
        <taxon>Ochrophyta</taxon>
        <taxon>Bacillariophyta</taxon>
        <taxon>Bacillariophyceae</taxon>
        <taxon>Bacillariophycidae</taxon>
        <taxon>Bacillariales</taxon>
        <taxon>Bacillariaceae</taxon>
        <taxon>Fragilariopsis</taxon>
    </lineage>
</organism>
<dbReference type="Gene3D" id="1.10.720.30">
    <property type="entry name" value="SAP domain"/>
    <property type="match status" value="1"/>
</dbReference>
<feature type="compositionally biased region" description="Polar residues" evidence="1">
    <location>
        <begin position="394"/>
        <end position="414"/>
    </location>
</feature>
<gene>
    <name evidence="3" type="ORF">FRACYDRAFT_167886</name>
</gene>
<evidence type="ECO:0000259" key="2">
    <source>
        <dbReference type="PROSITE" id="PS50800"/>
    </source>
</evidence>
<dbReference type="InterPro" id="IPR044624">
    <property type="entry name" value="Mbb1-like"/>
</dbReference>
<evidence type="ECO:0000313" key="3">
    <source>
        <dbReference type="EMBL" id="OEU19992.1"/>
    </source>
</evidence>
<dbReference type="SUPFAM" id="SSF48452">
    <property type="entry name" value="TPR-like"/>
    <property type="match status" value="2"/>
</dbReference>
<dbReference type="InterPro" id="IPR036361">
    <property type="entry name" value="SAP_dom_sf"/>
</dbReference>
<keyword evidence="4" id="KW-1185">Reference proteome</keyword>
<dbReference type="PROSITE" id="PS50800">
    <property type="entry name" value="SAP"/>
    <property type="match status" value="1"/>
</dbReference>
<evidence type="ECO:0000313" key="4">
    <source>
        <dbReference type="Proteomes" id="UP000095751"/>
    </source>
</evidence>
<dbReference type="PANTHER" id="PTHR44917">
    <property type="entry name" value="PROTEIN HIGH CHLOROPHYLL FLUORESCENT 107"/>
    <property type="match status" value="1"/>
</dbReference>
<feature type="compositionally biased region" description="Low complexity" evidence="1">
    <location>
        <begin position="730"/>
        <end position="742"/>
    </location>
</feature>
<dbReference type="Pfam" id="PF13432">
    <property type="entry name" value="TPR_16"/>
    <property type="match status" value="1"/>
</dbReference>
<dbReference type="Gene3D" id="1.25.40.10">
    <property type="entry name" value="Tetratricopeptide repeat domain"/>
    <property type="match status" value="2"/>
</dbReference>
<dbReference type="InterPro" id="IPR003107">
    <property type="entry name" value="HAT"/>
</dbReference>
<dbReference type="GO" id="GO:0003729">
    <property type="term" value="F:mRNA binding"/>
    <property type="evidence" value="ECO:0007669"/>
    <property type="project" value="InterPro"/>
</dbReference>
<dbReference type="SMART" id="SM00028">
    <property type="entry name" value="TPR"/>
    <property type="match status" value="7"/>
</dbReference>
<dbReference type="EMBL" id="KV784355">
    <property type="protein sequence ID" value="OEU19992.1"/>
    <property type="molecule type" value="Genomic_DNA"/>
</dbReference>
<dbReference type="SMART" id="SM00513">
    <property type="entry name" value="SAP"/>
    <property type="match status" value="1"/>
</dbReference>
<dbReference type="InParanoid" id="A0A1E7FPA3"/>
<dbReference type="InterPro" id="IPR019734">
    <property type="entry name" value="TPR_rpt"/>
</dbReference>
<dbReference type="Proteomes" id="UP000095751">
    <property type="component" value="Unassembled WGS sequence"/>
</dbReference>
<dbReference type="SMART" id="SM00386">
    <property type="entry name" value="HAT"/>
    <property type="match status" value="5"/>
</dbReference>
<dbReference type="SUPFAM" id="SSF68906">
    <property type="entry name" value="SAP domain"/>
    <property type="match status" value="1"/>
</dbReference>
<protein>
    <submittedName>
        <fullName evidence="3">TPR-like protein</fullName>
    </submittedName>
</protein>